<keyword evidence="3" id="KW-1185">Reference proteome</keyword>
<keyword evidence="1" id="KW-0812">Transmembrane</keyword>
<dbReference type="EMBL" id="JACOAF010000020">
    <property type="protein sequence ID" value="MBC3539598.1"/>
    <property type="molecule type" value="Genomic_DNA"/>
</dbReference>
<dbReference type="RefSeq" id="WP_186635553.1">
    <property type="nucleotide sequence ID" value="NZ_JACOAF010000020.1"/>
</dbReference>
<proteinExistence type="predicted"/>
<evidence type="ECO:0000313" key="3">
    <source>
        <dbReference type="Proteomes" id="UP000659698"/>
    </source>
</evidence>
<evidence type="ECO:0000256" key="1">
    <source>
        <dbReference type="SAM" id="Phobius"/>
    </source>
</evidence>
<name>A0ABR6VQW8_9BACT</name>
<feature type="transmembrane region" description="Helical" evidence="1">
    <location>
        <begin position="60"/>
        <end position="78"/>
    </location>
</feature>
<keyword evidence="1" id="KW-1133">Transmembrane helix</keyword>
<comment type="caution">
    <text evidence="2">The sequence shown here is derived from an EMBL/GenBank/DDBJ whole genome shotgun (WGS) entry which is preliminary data.</text>
</comment>
<protein>
    <submittedName>
        <fullName evidence="2">Uncharacterized protein</fullName>
    </submittedName>
</protein>
<evidence type="ECO:0000313" key="2">
    <source>
        <dbReference type="EMBL" id="MBC3539598.1"/>
    </source>
</evidence>
<keyword evidence="1" id="KW-0472">Membrane</keyword>
<dbReference type="Proteomes" id="UP000659698">
    <property type="component" value="Unassembled WGS sequence"/>
</dbReference>
<accession>A0ABR6VQW8</accession>
<organism evidence="2 3">
    <name type="scientific">Rufibacter sediminis</name>
    <dbReference type="NCBI Taxonomy" id="2762756"/>
    <lineage>
        <taxon>Bacteria</taxon>
        <taxon>Pseudomonadati</taxon>
        <taxon>Bacteroidota</taxon>
        <taxon>Cytophagia</taxon>
        <taxon>Cytophagales</taxon>
        <taxon>Hymenobacteraceae</taxon>
        <taxon>Rufibacter</taxon>
    </lineage>
</organism>
<reference evidence="2 3" key="1">
    <citation type="journal article" date="2019" name="Int. J. Syst. Evol. Microbiol.">
        <title>Rufibacter sediminis sp. nov., isolated from freshwater lake sediment.</title>
        <authorList>
            <person name="Qu J.H."/>
            <person name="Zhang L.J."/>
            <person name="Fu Y.H."/>
            <person name="Li H.F."/>
        </authorList>
    </citation>
    <scope>NUCLEOTIDE SEQUENCE [LARGE SCALE GENOMIC DNA]</scope>
    <source>
        <strain evidence="2 3">H-1</strain>
    </source>
</reference>
<gene>
    <name evidence="2" type="ORF">H7U12_07875</name>
</gene>
<sequence length="97" mass="10399">MKTKTGRILAVTLILGVALLQVLSREFVPAAAWASLGLAVALSGERPPAGQRAPKTPRQFLVLFCIVLALGLFGFQLYRDITDKGASRLPSTTPVHE</sequence>